<keyword evidence="4 6" id="KW-1133">Transmembrane helix</keyword>
<dbReference type="AlphaFoldDB" id="A0A6A6C142"/>
<dbReference type="Proteomes" id="UP000799537">
    <property type="component" value="Unassembled WGS sequence"/>
</dbReference>
<feature type="transmembrane region" description="Helical" evidence="6">
    <location>
        <begin position="463"/>
        <end position="482"/>
    </location>
</feature>
<evidence type="ECO:0000256" key="6">
    <source>
        <dbReference type="SAM" id="Phobius"/>
    </source>
</evidence>
<evidence type="ECO:0000313" key="7">
    <source>
        <dbReference type="EMBL" id="KAF2160583.1"/>
    </source>
</evidence>
<evidence type="ECO:0000313" key="8">
    <source>
        <dbReference type="Proteomes" id="UP000799537"/>
    </source>
</evidence>
<gene>
    <name evidence="7" type="ORF">M409DRAFT_59840</name>
</gene>
<proteinExistence type="predicted"/>
<reference evidence="7" key="1">
    <citation type="journal article" date="2020" name="Stud. Mycol.">
        <title>101 Dothideomycetes genomes: a test case for predicting lifestyles and emergence of pathogens.</title>
        <authorList>
            <person name="Haridas S."/>
            <person name="Albert R."/>
            <person name="Binder M."/>
            <person name="Bloem J."/>
            <person name="Labutti K."/>
            <person name="Salamov A."/>
            <person name="Andreopoulos B."/>
            <person name="Baker S."/>
            <person name="Barry K."/>
            <person name="Bills G."/>
            <person name="Bluhm B."/>
            <person name="Cannon C."/>
            <person name="Castanera R."/>
            <person name="Culley D."/>
            <person name="Daum C."/>
            <person name="Ezra D."/>
            <person name="Gonzalez J."/>
            <person name="Henrissat B."/>
            <person name="Kuo A."/>
            <person name="Liang C."/>
            <person name="Lipzen A."/>
            <person name="Lutzoni F."/>
            <person name="Magnuson J."/>
            <person name="Mondo S."/>
            <person name="Nolan M."/>
            <person name="Ohm R."/>
            <person name="Pangilinan J."/>
            <person name="Park H.-J."/>
            <person name="Ramirez L."/>
            <person name="Alfaro M."/>
            <person name="Sun H."/>
            <person name="Tritt A."/>
            <person name="Yoshinaga Y."/>
            <person name="Zwiers L.-H."/>
            <person name="Turgeon B."/>
            <person name="Goodwin S."/>
            <person name="Spatafora J."/>
            <person name="Crous P."/>
            <person name="Grigoriev I."/>
        </authorList>
    </citation>
    <scope>NUCLEOTIDE SEQUENCE</scope>
    <source>
        <strain evidence="7">ATCC 36951</strain>
    </source>
</reference>
<dbReference type="EMBL" id="ML993625">
    <property type="protein sequence ID" value="KAF2160583.1"/>
    <property type="molecule type" value="Genomic_DNA"/>
</dbReference>
<dbReference type="Pfam" id="PF13520">
    <property type="entry name" value="AA_permease_2"/>
    <property type="match status" value="1"/>
</dbReference>
<dbReference type="GO" id="GO:0022857">
    <property type="term" value="F:transmembrane transporter activity"/>
    <property type="evidence" value="ECO:0007669"/>
    <property type="project" value="InterPro"/>
</dbReference>
<dbReference type="RefSeq" id="XP_033661472.1">
    <property type="nucleotide sequence ID" value="XM_033814314.1"/>
</dbReference>
<keyword evidence="3 6" id="KW-0812">Transmembrane</keyword>
<organism evidence="7 8">
    <name type="scientific">Zasmidium cellare ATCC 36951</name>
    <dbReference type="NCBI Taxonomy" id="1080233"/>
    <lineage>
        <taxon>Eukaryota</taxon>
        <taxon>Fungi</taxon>
        <taxon>Dikarya</taxon>
        <taxon>Ascomycota</taxon>
        <taxon>Pezizomycotina</taxon>
        <taxon>Dothideomycetes</taxon>
        <taxon>Dothideomycetidae</taxon>
        <taxon>Mycosphaerellales</taxon>
        <taxon>Mycosphaerellaceae</taxon>
        <taxon>Zasmidium</taxon>
    </lineage>
</organism>
<dbReference type="PANTHER" id="PTHR45649:SF41">
    <property type="entry name" value="TRANSPORTER, PUTATIVE (EUROFUNG)-RELATED"/>
    <property type="match status" value="1"/>
</dbReference>
<evidence type="ECO:0008006" key="9">
    <source>
        <dbReference type="Google" id="ProtNLM"/>
    </source>
</evidence>
<evidence type="ECO:0000256" key="1">
    <source>
        <dbReference type="ARBA" id="ARBA00004141"/>
    </source>
</evidence>
<feature type="transmembrane region" description="Helical" evidence="6">
    <location>
        <begin position="250"/>
        <end position="271"/>
    </location>
</feature>
<feature type="transmembrane region" description="Helical" evidence="6">
    <location>
        <begin position="59"/>
        <end position="80"/>
    </location>
</feature>
<name>A0A6A6C142_ZASCE</name>
<evidence type="ECO:0000256" key="2">
    <source>
        <dbReference type="ARBA" id="ARBA00022448"/>
    </source>
</evidence>
<feature type="transmembrane region" description="Helical" evidence="6">
    <location>
        <begin position="333"/>
        <end position="359"/>
    </location>
</feature>
<feature type="transmembrane region" description="Helical" evidence="6">
    <location>
        <begin position="182"/>
        <end position="204"/>
    </location>
</feature>
<accession>A0A6A6C142</accession>
<dbReference type="GO" id="GO:0016020">
    <property type="term" value="C:membrane"/>
    <property type="evidence" value="ECO:0007669"/>
    <property type="project" value="UniProtKB-SubCell"/>
</dbReference>
<feature type="transmembrane region" description="Helical" evidence="6">
    <location>
        <begin position="494"/>
        <end position="513"/>
    </location>
</feature>
<dbReference type="Gene3D" id="1.20.1740.10">
    <property type="entry name" value="Amino acid/polyamine transporter I"/>
    <property type="match status" value="1"/>
</dbReference>
<keyword evidence="2" id="KW-0813">Transport</keyword>
<keyword evidence="5 6" id="KW-0472">Membrane</keyword>
<dbReference type="PANTHER" id="PTHR45649">
    <property type="entry name" value="AMINO-ACID PERMEASE BAT1"/>
    <property type="match status" value="1"/>
</dbReference>
<feature type="transmembrane region" description="Helical" evidence="6">
    <location>
        <begin position="138"/>
        <end position="162"/>
    </location>
</feature>
<feature type="transmembrane region" description="Helical" evidence="6">
    <location>
        <begin position="425"/>
        <end position="443"/>
    </location>
</feature>
<protein>
    <recommendedName>
        <fullName evidence="9">Amino acid permease/ SLC12A domain-containing protein</fullName>
    </recommendedName>
</protein>
<dbReference type="OrthoDB" id="3257095at2759"/>
<evidence type="ECO:0000256" key="5">
    <source>
        <dbReference type="ARBA" id="ARBA00023136"/>
    </source>
</evidence>
<evidence type="ECO:0000256" key="3">
    <source>
        <dbReference type="ARBA" id="ARBA00022692"/>
    </source>
</evidence>
<dbReference type="InterPro" id="IPR002293">
    <property type="entry name" value="AA/rel_permease1"/>
</dbReference>
<evidence type="ECO:0000256" key="4">
    <source>
        <dbReference type="ARBA" id="ARBA00022989"/>
    </source>
</evidence>
<comment type="subcellular location">
    <subcellularLocation>
        <location evidence="1">Membrane</location>
        <topology evidence="1">Multi-pass membrane protein</topology>
    </subcellularLocation>
</comment>
<dbReference type="GeneID" id="54567586"/>
<feature type="transmembrane region" description="Helical" evidence="6">
    <location>
        <begin position="92"/>
        <end position="110"/>
    </location>
</feature>
<keyword evidence="8" id="KW-1185">Reference proteome</keyword>
<dbReference type="PIRSF" id="PIRSF006060">
    <property type="entry name" value="AA_transporter"/>
    <property type="match status" value="1"/>
</dbReference>
<feature type="transmembrane region" description="Helical" evidence="6">
    <location>
        <begin position="211"/>
        <end position="230"/>
    </location>
</feature>
<sequence>MEKEEDFWTIDEALKSPSSDGDDRLFAPCVPEKYRGTAADRHDMQVLGREQVLRRNFKSITIMGFASMVMVAWEALLVVVQYPLIDGGSPCLFWGLIIAPIGLTFVYASIAELASMSPTAGGQYHFVSEYAPPKYQKVLSYITGWLIALGWQTWLAGTSFMAATAMQGLISLNMPSYTWDGWRGTLLVIGIIVFSVLFNTVLAARLPFIEGILLILHVAGLFAIIIPLWVMAPIGNARTVLLEFEDNGNWGNTGLSTLIGLPTMIAMLYGYDCVVHMSEEVKDASKVIPPAILGGMWTNAVLMLVVGVTFIFTMGDTEALLESPIGVPFIQSFLNATGSYAATNVVTVFIIVTLISACVSEVATASRQIWSFARDNGLPFSSWLAKVAPGWNVPVNAVLVSIGFTALISLINIGSTVAMNAVNSLAQVAILASYIITIGCLIWRRLYGEPLPPSRWSLGRWGLPVNIISLVFMIPVLSFATWPLEQPVTPQNMNWSSVMFVGVLALAAVFYVVKARHVYVGPVVLIKRN</sequence>
<feature type="transmembrane region" description="Helical" evidence="6">
    <location>
        <begin position="291"/>
        <end position="313"/>
    </location>
</feature>
<feature type="transmembrane region" description="Helical" evidence="6">
    <location>
        <begin position="393"/>
        <end position="413"/>
    </location>
</feature>